<dbReference type="InterPro" id="IPR007914">
    <property type="entry name" value="UPF0193"/>
</dbReference>
<dbReference type="OrthoDB" id="189770at2759"/>
<keyword evidence="3" id="KW-1185">Reference proteome</keyword>
<sequence>MLHQSQSNAGKHTSNSRTFHGPQFLDGKAPRLADVDLLRCDASNSRPAHRSSNPFGSGSAVQYSGTLTVPLVPKPSIRELDQILEHDGGKAFERERYRPSGQSKGQSSSDKPLASTSRKREQHLDPIGQFMKGSERDSSTYGSISPEQLSQYCRTDKATHSNATPRSLADLWNAEEGAECRRSRVRKCDGRQLEREGMGGPESGRPLDKFDMILDEIQSRRTWLQEMDALGQGQKFRGKIVNEIEQAPKTKEEEMRGRA</sequence>
<evidence type="ECO:0000256" key="1">
    <source>
        <dbReference type="SAM" id="MobiDB-lite"/>
    </source>
</evidence>
<feature type="region of interest" description="Disordered" evidence="1">
    <location>
        <begin position="43"/>
        <end position="166"/>
    </location>
</feature>
<accession>A0A139A9W3</accession>
<dbReference type="Proteomes" id="UP000070544">
    <property type="component" value="Unassembled WGS sequence"/>
</dbReference>
<dbReference type="PANTHER" id="PTHR28348:SF1">
    <property type="entry name" value="UPF0193 PROTEIN EVG1"/>
    <property type="match status" value="1"/>
</dbReference>
<gene>
    <name evidence="2" type="ORF">M427DRAFT_58919</name>
</gene>
<evidence type="ECO:0000313" key="2">
    <source>
        <dbReference type="EMBL" id="KXS13203.1"/>
    </source>
</evidence>
<feature type="compositionally biased region" description="Polar residues" evidence="1">
    <location>
        <begin position="43"/>
        <end position="67"/>
    </location>
</feature>
<evidence type="ECO:0000313" key="3">
    <source>
        <dbReference type="Proteomes" id="UP000070544"/>
    </source>
</evidence>
<feature type="compositionally biased region" description="Low complexity" evidence="1">
    <location>
        <begin position="99"/>
        <end position="112"/>
    </location>
</feature>
<reference evidence="2 3" key="1">
    <citation type="journal article" date="2015" name="Genome Biol. Evol.">
        <title>Phylogenomic analyses indicate that early fungi evolved digesting cell walls of algal ancestors of land plants.</title>
        <authorList>
            <person name="Chang Y."/>
            <person name="Wang S."/>
            <person name="Sekimoto S."/>
            <person name="Aerts A.L."/>
            <person name="Choi C."/>
            <person name="Clum A."/>
            <person name="LaButti K.M."/>
            <person name="Lindquist E.A."/>
            <person name="Yee Ngan C."/>
            <person name="Ohm R.A."/>
            <person name="Salamov A.A."/>
            <person name="Grigoriev I.V."/>
            <person name="Spatafora J.W."/>
            <person name="Berbee M.L."/>
        </authorList>
    </citation>
    <scope>NUCLEOTIDE SEQUENCE [LARGE SCALE GENOMIC DNA]</scope>
    <source>
        <strain evidence="2 3">JEL478</strain>
    </source>
</reference>
<dbReference type="EMBL" id="KQ965781">
    <property type="protein sequence ID" value="KXS13203.1"/>
    <property type="molecule type" value="Genomic_DNA"/>
</dbReference>
<feature type="compositionally biased region" description="Polar residues" evidence="1">
    <location>
        <begin position="139"/>
        <end position="153"/>
    </location>
</feature>
<dbReference type="Pfam" id="PF05250">
    <property type="entry name" value="UPF0193"/>
    <property type="match status" value="1"/>
</dbReference>
<organism evidence="2 3">
    <name type="scientific">Gonapodya prolifera (strain JEL478)</name>
    <name type="common">Monoblepharis prolifera</name>
    <dbReference type="NCBI Taxonomy" id="1344416"/>
    <lineage>
        <taxon>Eukaryota</taxon>
        <taxon>Fungi</taxon>
        <taxon>Fungi incertae sedis</taxon>
        <taxon>Chytridiomycota</taxon>
        <taxon>Chytridiomycota incertae sedis</taxon>
        <taxon>Monoblepharidomycetes</taxon>
        <taxon>Monoblepharidales</taxon>
        <taxon>Gonapodyaceae</taxon>
        <taxon>Gonapodya</taxon>
    </lineage>
</organism>
<name>A0A139A9W3_GONPJ</name>
<feature type="region of interest" description="Disordered" evidence="1">
    <location>
        <begin position="1"/>
        <end position="27"/>
    </location>
</feature>
<protein>
    <submittedName>
        <fullName evidence="2">Uncharacterized protein</fullName>
    </submittedName>
</protein>
<dbReference type="PANTHER" id="PTHR28348">
    <property type="entry name" value="UPF0193 PROTEIN EVG1"/>
    <property type="match status" value="1"/>
</dbReference>
<feature type="compositionally biased region" description="Basic and acidic residues" evidence="1">
    <location>
        <begin position="76"/>
        <end position="98"/>
    </location>
</feature>
<proteinExistence type="predicted"/>
<feature type="compositionally biased region" description="Polar residues" evidence="1">
    <location>
        <begin position="1"/>
        <end position="18"/>
    </location>
</feature>
<dbReference type="AlphaFoldDB" id="A0A139A9W3"/>